<sequence>MIFILKYYYVLFKKLILCAILILLVSCNQNIIEREEIIYSTNFVTNNKHIVRVHFDFDKFVLTKDFIETDILTDLRTNNNIKKLYIYGHTDNKGKAWYNYRLGNQRAQTVKNIISTNYPLENIILKSYGHSNAIADNNTELGRYSNRRADVYIDLVEESITSATNIVEIKENKVNININFKTLLIIILIILLITILIIFYNYILMFLRFILEFIKLIFNILKGKAFEKNGYNPNLTKKFIEISKMKYGKILLKIVKCMICRFFNFYFKLPKPNKHADNHIKGAVGELLVKLYYLINGYTIIGAEDYKKGGNGLDLVLKDPGGTSYTIVESKYGTSQPGYVEVKDTKNIAKQGSPEYNIDRMPDYLKKCDISEEEYGKILRKTARGDIKSKLARVPNSDACSIEIKDLY</sequence>
<dbReference type="PANTHER" id="PTHR30329">
    <property type="entry name" value="STATOR ELEMENT OF FLAGELLAR MOTOR COMPLEX"/>
    <property type="match status" value="1"/>
</dbReference>
<evidence type="ECO:0000313" key="4">
    <source>
        <dbReference type="EMBL" id="TXJ43057.1"/>
    </source>
</evidence>
<proteinExistence type="predicted"/>
<gene>
    <name evidence="4" type="ORF">EPJ72_05315</name>
</gene>
<dbReference type="InterPro" id="IPR036737">
    <property type="entry name" value="OmpA-like_sf"/>
</dbReference>
<dbReference type="Proteomes" id="UP000323176">
    <property type="component" value="Unassembled WGS sequence"/>
</dbReference>
<accession>A0A5C8EYG8</accession>
<dbReference type="Gene3D" id="3.30.1330.60">
    <property type="entry name" value="OmpA-like domain"/>
    <property type="match status" value="1"/>
</dbReference>
<keyword evidence="1 2" id="KW-0472">Membrane</keyword>
<evidence type="ECO:0000313" key="5">
    <source>
        <dbReference type="Proteomes" id="UP000323176"/>
    </source>
</evidence>
<evidence type="ECO:0000256" key="2">
    <source>
        <dbReference type="SAM" id="Phobius"/>
    </source>
</evidence>
<feature type="transmembrane region" description="Helical" evidence="2">
    <location>
        <begin position="183"/>
        <end position="207"/>
    </location>
</feature>
<dbReference type="CDD" id="cd07185">
    <property type="entry name" value="OmpA_C-like"/>
    <property type="match status" value="1"/>
</dbReference>
<evidence type="ECO:0000259" key="3">
    <source>
        <dbReference type="PROSITE" id="PS51123"/>
    </source>
</evidence>
<organism evidence="4 5">
    <name type="scientific">Brachyspira pilosicoli</name>
    <name type="common">Serpulina pilosicoli</name>
    <dbReference type="NCBI Taxonomy" id="52584"/>
    <lineage>
        <taxon>Bacteria</taxon>
        <taxon>Pseudomonadati</taxon>
        <taxon>Spirochaetota</taxon>
        <taxon>Spirochaetia</taxon>
        <taxon>Brachyspirales</taxon>
        <taxon>Brachyspiraceae</taxon>
        <taxon>Brachyspira</taxon>
    </lineage>
</organism>
<dbReference type="EMBL" id="SAXY01000032">
    <property type="protein sequence ID" value="TXJ43057.1"/>
    <property type="molecule type" value="Genomic_DNA"/>
</dbReference>
<evidence type="ECO:0000256" key="1">
    <source>
        <dbReference type="PROSITE-ProRule" id="PRU00473"/>
    </source>
</evidence>
<name>A0A5C8EYG8_BRAPL</name>
<dbReference type="PROSITE" id="PS51123">
    <property type="entry name" value="OMPA_2"/>
    <property type="match status" value="1"/>
</dbReference>
<dbReference type="InterPro" id="IPR050330">
    <property type="entry name" value="Bact_OuterMem_StrucFunc"/>
</dbReference>
<feature type="domain" description="OmpA-like" evidence="3">
    <location>
        <begin position="46"/>
        <end position="157"/>
    </location>
</feature>
<dbReference type="Pfam" id="PF00691">
    <property type="entry name" value="OmpA"/>
    <property type="match status" value="1"/>
</dbReference>
<dbReference type="SUPFAM" id="SSF103088">
    <property type="entry name" value="OmpA-like"/>
    <property type="match status" value="1"/>
</dbReference>
<comment type="caution">
    <text evidence="4">The sequence shown here is derived from an EMBL/GenBank/DDBJ whole genome shotgun (WGS) entry which is preliminary data.</text>
</comment>
<dbReference type="GO" id="GO:0016020">
    <property type="term" value="C:membrane"/>
    <property type="evidence" value="ECO:0007669"/>
    <property type="project" value="UniProtKB-UniRule"/>
</dbReference>
<dbReference type="PROSITE" id="PS51257">
    <property type="entry name" value="PROKAR_LIPOPROTEIN"/>
    <property type="match status" value="1"/>
</dbReference>
<dbReference type="CDD" id="cd20702">
    <property type="entry name" value="PoNe"/>
    <property type="match status" value="1"/>
</dbReference>
<dbReference type="AlphaFoldDB" id="A0A5C8EYG8"/>
<keyword evidence="2" id="KW-0812">Transmembrane</keyword>
<keyword evidence="2" id="KW-1133">Transmembrane helix</keyword>
<dbReference type="PANTHER" id="PTHR30329:SF21">
    <property type="entry name" value="LIPOPROTEIN YIAD-RELATED"/>
    <property type="match status" value="1"/>
</dbReference>
<reference evidence="4 5" key="1">
    <citation type="journal article" date="1992" name="Lakartidningen">
        <title>[Penicillin V and not amoxicillin is the first choice preparation in acute otitis].</title>
        <authorList>
            <person name="Kamme C."/>
            <person name="Lundgren K."/>
            <person name="Prellner K."/>
        </authorList>
    </citation>
    <scope>NUCLEOTIDE SEQUENCE [LARGE SCALE GENOMIC DNA]</scope>
    <source>
        <strain evidence="4 5">PC5538III-hc</strain>
    </source>
</reference>
<dbReference type="InterPro" id="IPR006665">
    <property type="entry name" value="OmpA-like"/>
</dbReference>
<protein>
    <submittedName>
        <fullName evidence="4">OmpA family protein</fullName>
    </submittedName>
</protein>